<protein>
    <submittedName>
        <fullName evidence="1">Uncharacterized protein</fullName>
    </submittedName>
</protein>
<comment type="caution">
    <text evidence="1">The sequence shown here is derived from an EMBL/GenBank/DDBJ whole genome shotgun (WGS) entry which is preliminary data.</text>
</comment>
<dbReference type="AlphaFoldDB" id="A0A6G3ZZ62"/>
<dbReference type="EMBL" id="JAAIKC010000003">
    <property type="protein sequence ID" value="NEW06869.1"/>
    <property type="molecule type" value="Genomic_DNA"/>
</dbReference>
<accession>A0A6G3ZZ62</accession>
<name>A0A6G3ZZ62_9BACL</name>
<evidence type="ECO:0000313" key="1">
    <source>
        <dbReference type="EMBL" id="NEW06869.1"/>
    </source>
</evidence>
<proteinExistence type="predicted"/>
<dbReference type="RefSeq" id="WP_163946653.1">
    <property type="nucleotide sequence ID" value="NZ_JAAIKC010000003.1"/>
</dbReference>
<organism evidence="1">
    <name type="scientific">Paenibacillus sp. SYP-B3998</name>
    <dbReference type="NCBI Taxonomy" id="2678564"/>
    <lineage>
        <taxon>Bacteria</taxon>
        <taxon>Bacillati</taxon>
        <taxon>Bacillota</taxon>
        <taxon>Bacilli</taxon>
        <taxon>Bacillales</taxon>
        <taxon>Paenibacillaceae</taxon>
        <taxon>Paenibacillus</taxon>
    </lineage>
</organism>
<gene>
    <name evidence="1" type="ORF">GK047_12725</name>
</gene>
<sequence length="154" mass="18116">MSTSKRKYESTIEKPWLQQQNDNAKSRIYKLGVRAIQSLLKDAATISYRNIAARSKELDELGVGIHPNSVKNNSQLYEYYLKHAKIKTKSTRTNKIRVGEIDFKNIKFDRDVERVKGRYMQMSKRELVELLINAEQYIAEQNQTWIRSQFEANK</sequence>
<reference evidence="1" key="1">
    <citation type="submission" date="2020-02" db="EMBL/GenBank/DDBJ databases">
        <authorList>
            <person name="Shen X.-R."/>
            <person name="Zhang Y.-X."/>
        </authorList>
    </citation>
    <scope>NUCLEOTIDE SEQUENCE</scope>
    <source>
        <strain evidence="1">SYP-B3998</strain>
    </source>
</reference>